<dbReference type="Proteomes" id="UP001295440">
    <property type="component" value="Chromosome"/>
</dbReference>
<dbReference type="RefSeq" id="WP_260368759.1">
    <property type="nucleotide sequence ID" value="NZ_OV915080.1"/>
</dbReference>
<dbReference type="EMBL" id="OV915080">
    <property type="protein sequence ID" value="CAH1706061.1"/>
    <property type="molecule type" value="Genomic_DNA"/>
</dbReference>
<proteinExistence type="predicted"/>
<protein>
    <submittedName>
        <fullName evidence="4">GCN5 family acetyltransferase</fullName>
    </submittedName>
</protein>
<reference evidence="4" key="1">
    <citation type="submission" date="2022-02" db="EMBL/GenBank/DDBJ databases">
        <authorList>
            <person name="Deutsch MARIE S."/>
        </authorList>
    </citation>
    <scope>NUCLEOTIDE SEQUENCE</scope>
    <source>
        <strain evidence="4">CIRM-BIA865</strain>
    </source>
</reference>
<dbReference type="Pfam" id="PF00583">
    <property type="entry name" value="Acetyltransf_1"/>
    <property type="match status" value="1"/>
</dbReference>
<dbReference type="InterPro" id="IPR000182">
    <property type="entry name" value="GNAT_dom"/>
</dbReference>
<dbReference type="PANTHER" id="PTHR43877">
    <property type="entry name" value="AMINOALKYLPHOSPHONATE N-ACETYLTRANSFERASE-RELATED-RELATED"/>
    <property type="match status" value="1"/>
</dbReference>
<evidence type="ECO:0000313" key="4">
    <source>
        <dbReference type="EMBL" id="CAH1706061.1"/>
    </source>
</evidence>
<dbReference type="AlphaFoldDB" id="A0AAU9R0X8"/>
<dbReference type="GO" id="GO:0016747">
    <property type="term" value="F:acyltransferase activity, transferring groups other than amino-acyl groups"/>
    <property type="evidence" value="ECO:0007669"/>
    <property type="project" value="InterPro"/>
</dbReference>
<evidence type="ECO:0000256" key="1">
    <source>
        <dbReference type="ARBA" id="ARBA00022679"/>
    </source>
</evidence>
<keyword evidence="2" id="KW-0012">Acyltransferase</keyword>
<evidence type="ECO:0000259" key="3">
    <source>
        <dbReference type="PROSITE" id="PS51186"/>
    </source>
</evidence>
<feature type="domain" description="N-acetyltransferase" evidence="3">
    <location>
        <begin position="3"/>
        <end position="153"/>
    </location>
</feature>
<dbReference type="PANTHER" id="PTHR43877:SF5">
    <property type="entry name" value="BLL8307 PROTEIN"/>
    <property type="match status" value="1"/>
</dbReference>
<dbReference type="SUPFAM" id="SSF55729">
    <property type="entry name" value="Acyl-CoA N-acyltransferases (Nat)"/>
    <property type="match status" value="1"/>
</dbReference>
<dbReference type="PROSITE" id="PS51186">
    <property type="entry name" value="GNAT"/>
    <property type="match status" value="1"/>
</dbReference>
<dbReference type="CDD" id="cd04301">
    <property type="entry name" value="NAT_SF"/>
    <property type="match status" value="1"/>
</dbReference>
<gene>
    <name evidence="4" type="ORF">LDD865_0902</name>
</gene>
<evidence type="ECO:0000256" key="2">
    <source>
        <dbReference type="ARBA" id="ARBA00023315"/>
    </source>
</evidence>
<organism evidence="4 5">
    <name type="scientific">Lactobacillus delbrueckii subsp. delbrueckii</name>
    <dbReference type="NCBI Taxonomy" id="83684"/>
    <lineage>
        <taxon>Bacteria</taxon>
        <taxon>Bacillati</taxon>
        <taxon>Bacillota</taxon>
        <taxon>Bacilli</taxon>
        <taxon>Lactobacillales</taxon>
        <taxon>Lactobacillaceae</taxon>
        <taxon>Lactobacillus</taxon>
    </lineage>
</organism>
<dbReference type="Gene3D" id="3.40.630.30">
    <property type="match status" value="1"/>
</dbReference>
<accession>A0AAU9R0X8</accession>
<keyword evidence="1" id="KW-0808">Transferase</keyword>
<dbReference type="InterPro" id="IPR050832">
    <property type="entry name" value="Bact_Acetyltransf"/>
</dbReference>
<sequence>MTTELVKLDESFAEDFWRLRKELFTELGEVAESKDLSALEEATKQYFLAHIGQYMVSWGMLEDGQLAATGSLCLFSRIPYSENLTGQEGYILNIYTSPKSRKQGYAKRIVDEIIGYARRTGIKRLWLNASEDGAGVYAQRGFTKKDNEMELFL</sequence>
<name>A0AAU9R0X8_9LACO</name>
<evidence type="ECO:0000313" key="5">
    <source>
        <dbReference type="Proteomes" id="UP001295440"/>
    </source>
</evidence>
<dbReference type="InterPro" id="IPR016181">
    <property type="entry name" value="Acyl_CoA_acyltransferase"/>
</dbReference>